<dbReference type="PANTHER" id="PTHR47995:SF27">
    <property type="entry name" value="MYB DNA-BINDING DOMAIN SUPERFAMILY PROTEIN-RELATED"/>
    <property type="match status" value="1"/>
</dbReference>
<reference evidence="10" key="2">
    <citation type="submission" date="2015-07" db="EMBL/GenBank/DDBJ databases">
        <authorList>
            <person name="Noorani M."/>
        </authorList>
    </citation>
    <scope>NUCLEOTIDE SEQUENCE</scope>
    <source>
        <strain evidence="10">Yugu1</strain>
    </source>
</reference>
<keyword evidence="3" id="KW-0805">Transcription regulation</keyword>
<reference evidence="10" key="1">
    <citation type="journal article" date="2012" name="Nat. Biotechnol.">
        <title>Reference genome sequence of the model plant Setaria.</title>
        <authorList>
            <person name="Bennetzen J.L."/>
            <person name="Schmutz J."/>
            <person name="Wang H."/>
            <person name="Percifield R."/>
            <person name="Hawkins J."/>
            <person name="Pontaroli A.C."/>
            <person name="Estep M."/>
            <person name="Feng L."/>
            <person name="Vaughn J.N."/>
            <person name="Grimwood J."/>
            <person name="Jenkins J."/>
            <person name="Barry K."/>
            <person name="Lindquist E."/>
            <person name="Hellsten U."/>
            <person name="Deshpande S."/>
            <person name="Wang X."/>
            <person name="Wu X."/>
            <person name="Mitros T."/>
            <person name="Triplett J."/>
            <person name="Yang X."/>
            <person name="Ye C.Y."/>
            <person name="Mauro-Herrera M."/>
            <person name="Wang L."/>
            <person name="Li P."/>
            <person name="Sharma M."/>
            <person name="Sharma R."/>
            <person name="Ronald P.C."/>
            <person name="Panaud O."/>
            <person name="Kellogg E.A."/>
            <person name="Brutnell T.P."/>
            <person name="Doust A.N."/>
            <person name="Tuskan G.A."/>
            <person name="Rokhsar D."/>
            <person name="Devos K.M."/>
        </authorList>
    </citation>
    <scope>NUCLEOTIDE SEQUENCE [LARGE SCALE GENOMIC DNA]</scope>
    <source>
        <strain evidence="10">Yugu1</strain>
    </source>
</reference>
<dbReference type="AlphaFoldDB" id="A0A368QX24"/>
<dbReference type="GO" id="GO:0000976">
    <property type="term" value="F:transcription cis-regulatory region binding"/>
    <property type="evidence" value="ECO:0007669"/>
    <property type="project" value="UniProtKB-ARBA"/>
</dbReference>
<dbReference type="EMBL" id="CM003531">
    <property type="protein sequence ID" value="RCV22453.1"/>
    <property type="molecule type" value="Genomic_DNA"/>
</dbReference>
<gene>
    <name evidence="10" type="ORF">SETIT_4G221900v2</name>
</gene>
<dbReference type="PROSITE" id="PS50090">
    <property type="entry name" value="MYB_LIKE"/>
    <property type="match status" value="2"/>
</dbReference>
<dbReference type="PROSITE" id="PS51294">
    <property type="entry name" value="HTH_MYB"/>
    <property type="match status" value="2"/>
</dbReference>
<evidence type="ECO:0000256" key="5">
    <source>
        <dbReference type="ARBA" id="ARBA00023163"/>
    </source>
</evidence>
<feature type="compositionally biased region" description="Acidic residues" evidence="7">
    <location>
        <begin position="34"/>
        <end position="47"/>
    </location>
</feature>
<feature type="domain" description="HTH myb-type" evidence="9">
    <location>
        <begin position="60"/>
        <end position="116"/>
    </location>
</feature>
<feature type="domain" description="HTH myb-type" evidence="9">
    <location>
        <begin position="117"/>
        <end position="167"/>
    </location>
</feature>
<dbReference type="PANTHER" id="PTHR47995">
    <property type="entry name" value="TRANSCRIPTION FACTOR MYB33-RELATED"/>
    <property type="match status" value="1"/>
</dbReference>
<evidence type="ECO:0000256" key="3">
    <source>
        <dbReference type="ARBA" id="ARBA00023015"/>
    </source>
</evidence>
<dbReference type="GO" id="GO:1901141">
    <property type="term" value="P:regulation of lignin biosynthetic process"/>
    <property type="evidence" value="ECO:0007669"/>
    <property type="project" value="UniProtKB-ARBA"/>
</dbReference>
<dbReference type="GO" id="GO:0005634">
    <property type="term" value="C:nucleus"/>
    <property type="evidence" value="ECO:0007669"/>
    <property type="project" value="UniProtKB-SubCell"/>
</dbReference>
<dbReference type="CDD" id="cd00167">
    <property type="entry name" value="SANT"/>
    <property type="match status" value="2"/>
</dbReference>
<dbReference type="Gene3D" id="1.10.10.60">
    <property type="entry name" value="Homeodomain-like"/>
    <property type="match status" value="2"/>
</dbReference>
<dbReference type="InterPro" id="IPR001005">
    <property type="entry name" value="SANT/Myb"/>
</dbReference>
<evidence type="ECO:0000259" key="8">
    <source>
        <dbReference type="PROSITE" id="PS50090"/>
    </source>
</evidence>
<keyword evidence="4" id="KW-0238">DNA-binding</keyword>
<sequence>MTVKVEQDPALELPPNTEAGAGAEFSQPLSSGKEEEENDDDEDDETDSVGYDGAGNGGGAPQLKKGPWTPEEDKRLKDYVEAHGEGNWNQVQRNAGLNRCGKSCRLRWANHLRPDLKKGPFDAEEVDKIIKFHMMWGNKWAKMASHLPGRTDNEIKNYWNTRLKRHQRANLPLYPEHLCSRVLDQDMNRHIPDESRGKKRSNELTQEKVVGMDDLVGDLMVFQHLDYGKDPVVPTNPLKRHASTGDLSYVQSLDKVENFYSNDLNYVLTKSQSVPLGSATANGYPIFDGNPSTSGTIHRSKKTGLPSFQCSSYEFSNSWLLQCPTASLIEQQLDTCIQSPESMSSQNTGLLGEIVNKGDALDDCTKSERLFETVFPPLGYNIVSQSNAYPMRHPSSSVIGDCEPEACLFDEIQASNSPSAGSDAIFAYGKCYPDASFSDARMPGTSLEAGFLNDDPLSKDQSYPYLSSSLFDADSSQEPKLLTDAGQWLDSFAWKSMPGACNMPDFPGLSSSLLGNQGYGQHILEEPKNDLLQQPRLPTGFN</sequence>
<evidence type="ECO:0000256" key="6">
    <source>
        <dbReference type="ARBA" id="ARBA00023242"/>
    </source>
</evidence>
<accession>A0A368QX24</accession>
<feature type="domain" description="Myb-like" evidence="8">
    <location>
        <begin position="60"/>
        <end position="112"/>
    </location>
</feature>
<dbReference type="KEGG" id="sita:101758787"/>
<dbReference type="SUPFAM" id="SSF46689">
    <property type="entry name" value="Homeodomain-like"/>
    <property type="match status" value="1"/>
</dbReference>
<keyword evidence="2" id="KW-0677">Repeat</keyword>
<evidence type="ECO:0000256" key="7">
    <source>
        <dbReference type="SAM" id="MobiDB-lite"/>
    </source>
</evidence>
<evidence type="ECO:0000256" key="1">
    <source>
        <dbReference type="ARBA" id="ARBA00004123"/>
    </source>
</evidence>
<comment type="subcellular location">
    <subcellularLocation>
        <location evidence="1">Nucleus</location>
    </subcellularLocation>
</comment>
<feature type="region of interest" description="Disordered" evidence="7">
    <location>
        <begin position="1"/>
        <end position="70"/>
    </location>
</feature>
<evidence type="ECO:0000259" key="9">
    <source>
        <dbReference type="PROSITE" id="PS51294"/>
    </source>
</evidence>
<dbReference type="SMART" id="SM00717">
    <property type="entry name" value="SANT"/>
    <property type="match status" value="2"/>
</dbReference>
<dbReference type="InterPro" id="IPR009057">
    <property type="entry name" value="Homeodomain-like_sf"/>
</dbReference>
<dbReference type="FunFam" id="1.10.10.60:FF:000001">
    <property type="entry name" value="MYB-related transcription factor"/>
    <property type="match status" value="1"/>
</dbReference>
<feature type="domain" description="Myb-like" evidence="8">
    <location>
        <begin position="113"/>
        <end position="163"/>
    </location>
</feature>
<organism evidence="10">
    <name type="scientific">Setaria italica</name>
    <name type="common">Foxtail millet</name>
    <name type="synonym">Panicum italicum</name>
    <dbReference type="NCBI Taxonomy" id="4555"/>
    <lineage>
        <taxon>Eukaryota</taxon>
        <taxon>Viridiplantae</taxon>
        <taxon>Streptophyta</taxon>
        <taxon>Embryophyta</taxon>
        <taxon>Tracheophyta</taxon>
        <taxon>Spermatophyta</taxon>
        <taxon>Magnoliopsida</taxon>
        <taxon>Liliopsida</taxon>
        <taxon>Poales</taxon>
        <taxon>Poaceae</taxon>
        <taxon>PACMAD clade</taxon>
        <taxon>Panicoideae</taxon>
        <taxon>Panicodae</taxon>
        <taxon>Paniceae</taxon>
        <taxon>Cenchrinae</taxon>
        <taxon>Setaria</taxon>
    </lineage>
</organism>
<name>A0A368QX24_SETIT</name>
<dbReference type="GO" id="GO:0003700">
    <property type="term" value="F:DNA-binding transcription factor activity"/>
    <property type="evidence" value="ECO:0007669"/>
    <property type="project" value="UniProtKB-ARBA"/>
</dbReference>
<evidence type="ECO:0000256" key="2">
    <source>
        <dbReference type="ARBA" id="ARBA00022737"/>
    </source>
</evidence>
<dbReference type="Pfam" id="PF00249">
    <property type="entry name" value="Myb_DNA-binding"/>
    <property type="match status" value="2"/>
</dbReference>
<proteinExistence type="predicted"/>
<keyword evidence="6" id="KW-0539">Nucleus</keyword>
<evidence type="ECO:0000313" key="10">
    <source>
        <dbReference type="EMBL" id="RCV22453.1"/>
    </source>
</evidence>
<keyword evidence="5" id="KW-0804">Transcription</keyword>
<protein>
    <recommendedName>
        <fullName evidence="11">Transcription factor</fullName>
    </recommendedName>
</protein>
<dbReference type="OrthoDB" id="2143914at2759"/>
<dbReference type="InterPro" id="IPR017930">
    <property type="entry name" value="Myb_dom"/>
</dbReference>
<evidence type="ECO:0008006" key="11">
    <source>
        <dbReference type="Google" id="ProtNLM"/>
    </source>
</evidence>
<evidence type="ECO:0000256" key="4">
    <source>
        <dbReference type="ARBA" id="ARBA00023125"/>
    </source>
</evidence>